<reference evidence="2 3" key="1">
    <citation type="submission" date="2014-07" db="EMBL/GenBank/DDBJ databases">
        <authorList>
            <person name="Urmite Genomes Urmite Genomes"/>
        </authorList>
    </citation>
    <scope>NUCLEOTIDE SEQUENCE [LARGE SCALE GENOMIC DNA]</scope>
    <source>
        <strain evidence="2 3">13MG44_air</strain>
    </source>
</reference>
<keyword evidence="3" id="KW-1185">Reference proteome</keyword>
<keyword evidence="1" id="KW-0812">Transmembrane</keyword>
<dbReference type="Proteomes" id="UP000044136">
    <property type="component" value="Unassembled WGS sequence"/>
</dbReference>
<dbReference type="HOGENOM" id="CLU_841390_0_0_9"/>
<dbReference type="STRING" id="1461582.BN1048_02004"/>
<evidence type="ECO:0000313" key="3">
    <source>
        <dbReference type="Proteomes" id="UP000044136"/>
    </source>
</evidence>
<evidence type="ECO:0000313" key="2">
    <source>
        <dbReference type="EMBL" id="CEA03211.1"/>
    </source>
</evidence>
<feature type="transmembrane region" description="Helical" evidence="1">
    <location>
        <begin position="63"/>
        <end position="89"/>
    </location>
</feature>
<feature type="transmembrane region" description="Helical" evidence="1">
    <location>
        <begin position="121"/>
        <end position="149"/>
    </location>
</feature>
<dbReference type="eggNOG" id="ENOG5033839">
    <property type="taxonomic scope" value="Bacteria"/>
</dbReference>
<feature type="transmembrane region" description="Helical" evidence="1">
    <location>
        <begin position="269"/>
        <end position="302"/>
    </location>
</feature>
<protein>
    <recommendedName>
        <fullName evidence="4">Glycerophosphoryl diester phosphodiesterase membrane domain-containing protein</fullName>
    </recommendedName>
</protein>
<proteinExistence type="predicted"/>
<feature type="transmembrane region" description="Helical" evidence="1">
    <location>
        <begin position="169"/>
        <end position="202"/>
    </location>
</feature>
<keyword evidence="1" id="KW-1133">Transmembrane helix</keyword>
<organism evidence="2 3">
    <name type="scientific">Jeotgalicoccus saudimassiliensis</name>
    <dbReference type="NCBI Taxonomy" id="1461582"/>
    <lineage>
        <taxon>Bacteria</taxon>
        <taxon>Bacillati</taxon>
        <taxon>Bacillota</taxon>
        <taxon>Bacilli</taxon>
        <taxon>Bacillales</taxon>
        <taxon>Staphylococcaceae</taxon>
        <taxon>Jeotgalicoccus</taxon>
    </lineage>
</organism>
<feature type="transmembrane region" description="Helical" evidence="1">
    <location>
        <begin position="239"/>
        <end position="263"/>
    </location>
</feature>
<evidence type="ECO:0008006" key="4">
    <source>
        <dbReference type="Google" id="ProtNLM"/>
    </source>
</evidence>
<accession>A0A078MET2</accession>
<name>A0A078MET2_9STAP</name>
<sequence>MFQYVSLYRQNAAGQHGKVIGFTILQFILCVFLPMIVIFGAMMLPMLLSFGGVSNETVGVTTILTMLVMFIIFFIVMIFVIYPVMVGILRYFASAYRGVDFTFGDAYKVFKKGNYSKLIKVALLVFVLNLVLSMVIGFVINMLMTIVFIPLMPLGVLLEDPNAAMTGTSIALIAVAAVLFFIIMIVSYIPYIILYIYFAVVFMVYIDEPKIPTVDKLKVAWDVVFKADTSMVKLFFSQLILYILLSVVMFAVMIVVGVVSMMIGEFTALIPVLFITGMIISIVVSIWITYLIVGSIVAYYFVGRDSLDRKNGMNHQNDEAVINDENPDMQ</sequence>
<dbReference type="EMBL" id="CCSE01000001">
    <property type="protein sequence ID" value="CEA03211.1"/>
    <property type="molecule type" value="Genomic_DNA"/>
</dbReference>
<dbReference type="AlphaFoldDB" id="A0A078MET2"/>
<gene>
    <name evidence="2" type="ORF">BN1048_02004</name>
</gene>
<dbReference type="OrthoDB" id="2387738at2"/>
<feature type="transmembrane region" description="Helical" evidence="1">
    <location>
        <begin position="20"/>
        <end position="43"/>
    </location>
</feature>
<evidence type="ECO:0000256" key="1">
    <source>
        <dbReference type="SAM" id="Phobius"/>
    </source>
</evidence>
<dbReference type="RefSeq" id="WP_052108961.1">
    <property type="nucleotide sequence ID" value="NZ_CCSE01000001.1"/>
</dbReference>
<keyword evidence="1" id="KW-0472">Membrane</keyword>